<dbReference type="GeneID" id="25732187"/>
<evidence type="ECO:0008006" key="3">
    <source>
        <dbReference type="Google" id="ProtNLM"/>
    </source>
</evidence>
<dbReference type="OrthoDB" id="446683at2759"/>
<dbReference type="AlphaFoldDB" id="A0A0D2LNH5"/>
<dbReference type="InterPro" id="IPR000801">
    <property type="entry name" value="Esterase-like"/>
</dbReference>
<dbReference type="InterPro" id="IPR050583">
    <property type="entry name" value="Mycobacterial_A85_antigen"/>
</dbReference>
<dbReference type="SUPFAM" id="SSF53474">
    <property type="entry name" value="alpha/beta-Hydrolases"/>
    <property type="match status" value="1"/>
</dbReference>
<dbReference type="Pfam" id="PF00756">
    <property type="entry name" value="Esterase"/>
    <property type="match status" value="1"/>
</dbReference>
<dbReference type="Proteomes" id="UP000054498">
    <property type="component" value="Unassembled WGS sequence"/>
</dbReference>
<reference evidence="1 2" key="1">
    <citation type="journal article" date="2013" name="BMC Genomics">
        <title>Reconstruction of the lipid metabolism for the microalga Monoraphidium neglectum from its genome sequence reveals characteristics suitable for biofuel production.</title>
        <authorList>
            <person name="Bogen C."/>
            <person name="Al-Dilaimi A."/>
            <person name="Albersmeier A."/>
            <person name="Wichmann J."/>
            <person name="Grundmann M."/>
            <person name="Rupp O."/>
            <person name="Lauersen K.J."/>
            <person name="Blifernez-Klassen O."/>
            <person name="Kalinowski J."/>
            <person name="Goesmann A."/>
            <person name="Mussgnug J.H."/>
            <person name="Kruse O."/>
        </authorList>
    </citation>
    <scope>NUCLEOTIDE SEQUENCE [LARGE SCALE GENOMIC DNA]</scope>
    <source>
        <strain evidence="1 2">SAG 48.87</strain>
    </source>
</reference>
<gene>
    <name evidence="1" type="ORF">MNEG_14608</name>
</gene>
<dbReference type="PANTHER" id="PTHR48098">
    <property type="entry name" value="ENTEROCHELIN ESTERASE-RELATED"/>
    <property type="match status" value="1"/>
</dbReference>
<accession>A0A0D2LNH5</accession>
<dbReference type="RefSeq" id="XP_013892374.1">
    <property type="nucleotide sequence ID" value="XM_014036920.1"/>
</dbReference>
<dbReference type="InterPro" id="IPR029058">
    <property type="entry name" value="AB_hydrolase_fold"/>
</dbReference>
<keyword evidence="2" id="KW-1185">Reference proteome</keyword>
<evidence type="ECO:0000313" key="1">
    <source>
        <dbReference type="EMBL" id="KIY93354.1"/>
    </source>
</evidence>
<organism evidence="1 2">
    <name type="scientific">Monoraphidium neglectum</name>
    <dbReference type="NCBI Taxonomy" id="145388"/>
    <lineage>
        <taxon>Eukaryota</taxon>
        <taxon>Viridiplantae</taxon>
        <taxon>Chlorophyta</taxon>
        <taxon>core chlorophytes</taxon>
        <taxon>Chlorophyceae</taxon>
        <taxon>CS clade</taxon>
        <taxon>Sphaeropleales</taxon>
        <taxon>Selenastraceae</taxon>
        <taxon>Monoraphidium</taxon>
    </lineage>
</organism>
<dbReference type="KEGG" id="mng:MNEG_14608"/>
<proteinExistence type="predicted"/>
<dbReference type="Gene3D" id="3.40.50.1820">
    <property type="entry name" value="alpha/beta hydrolase"/>
    <property type="match status" value="1"/>
</dbReference>
<sequence>MRSFNYLPYKPGTGQGGFRGDAERWPGGGCEGYMRRLVQELMPLVTATFNTATDPARVAFGGGSFAGVTALYAAMHYPHVFGAVLAESPSLWIAEGRFIGDLWAHRGALPERLFMGCGTKEYSATRDHVRDEIDALLLHYYKEAAHAVQEAGLRGPQRFYLQVEEDAGHHELAWSWRLTGALSFLLAPWWDE</sequence>
<name>A0A0D2LNH5_9CHLO</name>
<protein>
    <recommendedName>
        <fullName evidence="3">Esterase</fullName>
    </recommendedName>
</protein>
<dbReference type="EMBL" id="KK104840">
    <property type="protein sequence ID" value="KIY93354.1"/>
    <property type="molecule type" value="Genomic_DNA"/>
</dbReference>
<dbReference type="PANTHER" id="PTHR48098:SF6">
    <property type="entry name" value="FERRI-BACILLIBACTIN ESTERASE BESA"/>
    <property type="match status" value="1"/>
</dbReference>
<evidence type="ECO:0000313" key="2">
    <source>
        <dbReference type="Proteomes" id="UP000054498"/>
    </source>
</evidence>